<keyword evidence="2" id="KW-1185">Reference proteome</keyword>
<evidence type="ECO:0000313" key="1">
    <source>
        <dbReference type="EMBL" id="MCP2166417.1"/>
    </source>
</evidence>
<dbReference type="AlphaFoldDB" id="A0AAE3KH33"/>
<protein>
    <recommendedName>
        <fullName evidence="3">Asp23/Gls24 family envelope stress response protein</fullName>
    </recommendedName>
</protein>
<comment type="caution">
    <text evidence="1">The sequence shown here is derived from an EMBL/GenBank/DDBJ whole genome shotgun (WGS) entry which is preliminary data.</text>
</comment>
<proteinExistence type="predicted"/>
<name>A0AAE3KH33_9PSEU</name>
<dbReference type="Proteomes" id="UP001206128">
    <property type="component" value="Unassembled WGS sequence"/>
</dbReference>
<evidence type="ECO:0000313" key="2">
    <source>
        <dbReference type="Proteomes" id="UP001206128"/>
    </source>
</evidence>
<accession>A0AAE3KH33</accession>
<dbReference type="EMBL" id="JAMTCK010000007">
    <property type="protein sequence ID" value="MCP2166417.1"/>
    <property type="molecule type" value="Genomic_DNA"/>
</dbReference>
<sequence length="109" mass="11554">MSARPVSAPSLAERVHDAVLGHPAVHALTTGAYGTVTSYQPGRRVVGVRTGVGGTPVEIAVVLYFGQPVPRVVDELRRRVREVAGPVPVDVVIADLVERSVPRPRSGSR</sequence>
<evidence type="ECO:0008006" key="3">
    <source>
        <dbReference type="Google" id="ProtNLM"/>
    </source>
</evidence>
<reference evidence="1" key="1">
    <citation type="submission" date="2022-06" db="EMBL/GenBank/DDBJ databases">
        <title>Genomic Encyclopedia of Archaeal and Bacterial Type Strains, Phase II (KMG-II): from individual species to whole genera.</title>
        <authorList>
            <person name="Goeker M."/>
        </authorList>
    </citation>
    <scope>NUCLEOTIDE SEQUENCE</scope>
    <source>
        <strain evidence="1">DSM 43935</strain>
    </source>
</reference>
<organism evidence="1 2">
    <name type="scientific">Goodfellowiella coeruleoviolacea</name>
    <dbReference type="NCBI Taxonomy" id="334858"/>
    <lineage>
        <taxon>Bacteria</taxon>
        <taxon>Bacillati</taxon>
        <taxon>Actinomycetota</taxon>
        <taxon>Actinomycetes</taxon>
        <taxon>Pseudonocardiales</taxon>
        <taxon>Pseudonocardiaceae</taxon>
        <taxon>Goodfellowiella</taxon>
    </lineage>
</organism>
<gene>
    <name evidence="1" type="ORF">LX83_003285</name>
</gene>